<dbReference type="Gene3D" id="1.20.1070.10">
    <property type="entry name" value="Rhodopsin 7-helix transmembrane proteins"/>
    <property type="match status" value="1"/>
</dbReference>
<dbReference type="GO" id="GO:0007189">
    <property type="term" value="P:adenylate cyclase-activating G protein-coupled receptor signaling pathway"/>
    <property type="evidence" value="ECO:0007669"/>
    <property type="project" value="TreeGrafter"/>
</dbReference>
<evidence type="ECO:0000256" key="1">
    <source>
        <dbReference type="ARBA" id="ARBA00004141"/>
    </source>
</evidence>
<reference evidence="6" key="1">
    <citation type="journal article" date="2020" name="Nat. Commun.">
        <title>Large-scale genome sequencing of mycorrhizal fungi provides insights into the early evolution of symbiotic traits.</title>
        <authorList>
            <person name="Miyauchi S."/>
            <person name="Kiss E."/>
            <person name="Kuo A."/>
            <person name="Drula E."/>
            <person name="Kohler A."/>
            <person name="Sanchez-Garcia M."/>
            <person name="Morin E."/>
            <person name="Andreopoulos B."/>
            <person name="Barry K.W."/>
            <person name="Bonito G."/>
            <person name="Buee M."/>
            <person name="Carver A."/>
            <person name="Chen C."/>
            <person name="Cichocki N."/>
            <person name="Clum A."/>
            <person name="Culley D."/>
            <person name="Crous P.W."/>
            <person name="Fauchery L."/>
            <person name="Girlanda M."/>
            <person name="Hayes R.D."/>
            <person name="Keri Z."/>
            <person name="LaButti K."/>
            <person name="Lipzen A."/>
            <person name="Lombard V."/>
            <person name="Magnuson J."/>
            <person name="Maillard F."/>
            <person name="Murat C."/>
            <person name="Nolan M."/>
            <person name="Ohm R.A."/>
            <person name="Pangilinan J."/>
            <person name="Pereira M.F."/>
            <person name="Perotto S."/>
            <person name="Peter M."/>
            <person name="Pfister S."/>
            <person name="Riley R."/>
            <person name="Sitrit Y."/>
            <person name="Stielow J.B."/>
            <person name="Szollosi G."/>
            <person name="Zifcakova L."/>
            <person name="Stursova M."/>
            <person name="Spatafora J.W."/>
            <person name="Tedersoo L."/>
            <person name="Vaario L.M."/>
            <person name="Yamada A."/>
            <person name="Yan M."/>
            <person name="Wang P."/>
            <person name="Xu J."/>
            <person name="Bruns T."/>
            <person name="Baldrian P."/>
            <person name="Vilgalys R."/>
            <person name="Dunand C."/>
            <person name="Henrissat B."/>
            <person name="Grigoriev I.V."/>
            <person name="Hibbett D."/>
            <person name="Nagy L.G."/>
            <person name="Martin F.M."/>
        </authorList>
    </citation>
    <scope>NUCLEOTIDE SEQUENCE</scope>
    <source>
        <strain evidence="6">UP504</strain>
    </source>
</reference>
<dbReference type="EMBL" id="MU129464">
    <property type="protein sequence ID" value="KAF9503053.1"/>
    <property type="molecule type" value="Genomic_DNA"/>
</dbReference>
<dbReference type="GO" id="GO:0005886">
    <property type="term" value="C:plasma membrane"/>
    <property type="evidence" value="ECO:0007669"/>
    <property type="project" value="TreeGrafter"/>
</dbReference>
<name>A0A9P6AC69_9AGAM</name>
<comment type="subcellular location">
    <subcellularLocation>
        <location evidence="1">Membrane</location>
        <topology evidence="1">Multi-pass membrane protein</topology>
    </subcellularLocation>
</comment>
<feature type="transmembrane region" description="Helical" evidence="5">
    <location>
        <begin position="90"/>
        <end position="113"/>
    </location>
</feature>
<keyword evidence="7" id="KW-1185">Reference proteome</keyword>
<feature type="transmembrane region" description="Helical" evidence="5">
    <location>
        <begin position="259"/>
        <end position="277"/>
    </location>
</feature>
<feature type="transmembrane region" description="Helical" evidence="5">
    <location>
        <begin position="49"/>
        <end position="69"/>
    </location>
</feature>
<sequence length="367" mass="40266">MTLLLKWSNKGLGPICCSLTMVATDPDNWSASLQNNFGLRLGLLLLSEVAAMSFVGPTVLLAISICHAIKNYRLHGGWGPEDCPLQPVSLLFLVAVFMDSVQALAGILAARWAFYGKVTEGSYCTTQAVLQQIGDVGVSWFTIAIAVMTFLQTMFPGKLSRSQARRLAVAMIALISSLSFLSSLSPQRLSTLLWKNAWCWIADGTVESSRLKIGSEYAYFWLAAIVTSVLYGIIVVNWLREATAKRDRRLLRDAMFMGWYPIAYIVEIFPISLVRFLEWRPKSPGPRHGFIIAADFLFAASGPSMSSCGSSQAADSVSRNPLRTRRETIVSGNLILWGRHLLLQGDTISYGGGDSGWGVVLFPSELP</sequence>
<keyword evidence="2 5" id="KW-0812">Transmembrane</keyword>
<gene>
    <name evidence="6" type="ORF">BS47DRAFT_895225</name>
</gene>
<keyword evidence="3 5" id="KW-1133">Transmembrane helix</keyword>
<dbReference type="GO" id="GO:0004930">
    <property type="term" value="F:G protein-coupled receptor activity"/>
    <property type="evidence" value="ECO:0007669"/>
    <property type="project" value="TreeGrafter"/>
</dbReference>
<feature type="transmembrane region" description="Helical" evidence="5">
    <location>
        <begin position="133"/>
        <end position="155"/>
    </location>
</feature>
<accession>A0A9P6AC69</accession>
<proteinExistence type="predicted"/>
<dbReference type="Proteomes" id="UP000886523">
    <property type="component" value="Unassembled WGS sequence"/>
</dbReference>
<dbReference type="OrthoDB" id="100006at2759"/>
<evidence type="ECO:0000313" key="6">
    <source>
        <dbReference type="EMBL" id="KAF9503053.1"/>
    </source>
</evidence>
<dbReference type="SUPFAM" id="SSF81321">
    <property type="entry name" value="Family A G protein-coupled receptor-like"/>
    <property type="match status" value="1"/>
</dbReference>
<evidence type="ECO:0000256" key="5">
    <source>
        <dbReference type="SAM" id="Phobius"/>
    </source>
</evidence>
<evidence type="ECO:0000256" key="4">
    <source>
        <dbReference type="ARBA" id="ARBA00023136"/>
    </source>
</evidence>
<feature type="transmembrane region" description="Helical" evidence="5">
    <location>
        <begin position="218"/>
        <end position="239"/>
    </location>
</feature>
<evidence type="ECO:0000313" key="7">
    <source>
        <dbReference type="Proteomes" id="UP000886523"/>
    </source>
</evidence>
<evidence type="ECO:0000256" key="2">
    <source>
        <dbReference type="ARBA" id="ARBA00022692"/>
    </source>
</evidence>
<keyword evidence="4 5" id="KW-0472">Membrane</keyword>
<feature type="transmembrane region" description="Helical" evidence="5">
    <location>
        <begin position="167"/>
        <end position="185"/>
    </location>
</feature>
<dbReference type="PANTHER" id="PTHR23112:SF37">
    <property type="entry name" value="G PROTEIN-COUPLED RECEPTOR GPR1"/>
    <property type="match status" value="1"/>
</dbReference>
<comment type="caution">
    <text evidence="6">The sequence shown here is derived from an EMBL/GenBank/DDBJ whole genome shotgun (WGS) entry which is preliminary data.</text>
</comment>
<dbReference type="AlphaFoldDB" id="A0A9P6AC69"/>
<dbReference type="PANTHER" id="PTHR23112">
    <property type="entry name" value="G PROTEIN-COUPLED RECEPTOR 157-RELATED"/>
    <property type="match status" value="1"/>
</dbReference>
<organism evidence="6 7">
    <name type="scientific">Hydnum rufescens UP504</name>
    <dbReference type="NCBI Taxonomy" id="1448309"/>
    <lineage>
        <taxon>Eukaryota</taxon>
        <taxon>Fungi</taxon>
        <taxon>Dikarya</taxon>
        <taxon>Basidiomycota</taxon>
        <taxon>Agaricomycotina</taxon>
        <taxon>Agaricomycetes</taxon>
        <taxon>Cantharellales</taxon>
        <taxon>Hydnaceae</taxon>
        <taxon>Hydnum</taxon>
    </lineage>
</organism>
<protein>
    <recommendedName>
        <fullName evidence="8">G-protein coupled receptors family 1 profile domain-containing protein</fullName>
    </recommendedName>
</protein>
<evidence type="ECO:0008006" key="8">
    <source>
        <dbReference type="Google" id="ProtNLM"/>
    </source>
</evidence>
<evidence type="ECO:0000256" key="3">
    <source>
        <dbReference type="ARBA" id="ARBA00022989"/>
    </source>
</evidence>